<comment type="similarity">
    <text evidence="1">Belongs to the class IV-like SAM-binding methyltransferase superfamily. RNA methyltransferase TrmH family.</text>
</comment>
<dbReference type="InterPro" id="IPR004384">
    <property type="entry name" value="RNA_MeTrfase_TrmJ/LasT"/>
</dbReference>
<protein>
    <submittedName>
        <fullName evidence="6">TrmH family RNA methyltransferase</fullName>
    </submittedName>
</protein>
<dbReference type="Gene3D" id="3.40.1280.10">
    <property type="match status" value="1"/>
</dbReference>
<reference evidence="6" key="1">
    <citation type="submission" date="2022-11" db="EMBL/GenBank/DDBJ databases">
        <title>Parathalassolutuus dongxingensis gen. nov., sp. nov., a novel member of family Oceanospirillaceae isolated from a coastal shrimp pond in Guangxi, China.</title>
        <authorList>
            <person name="Chen H."/>
        </authorList>
    </citation>
    <scope>NUCLEOTIDE SEQUENCE</scope>
    <source>
        <strain evidence="6">G-43</strain>
    </source>
</reference>
<evidence type="ECO:0000256" key="1">
    <source>
        <dbReference type="ARBA" id="ARBA00007228"/>
    </source>
</evidence>
<dbReference type="RefSeq" id="WP_283172923.1">
    <property type="nucleotide sequence ID" value="NZ_JAPNOA010000019.1"/>
</dbReference>
<organism evidence="6 7">
    <name type="scientific">Parathalassolituus penaei</name>
    <dbReference type="NCBI Taxonomy" id="2997323"/>
    <lineage>
        <taxon>Bacteria</taxon>
        <taxon>Pseudomonadati</taxon>
        <taxon>Pseudomonadota</taxon>
        <taxon>Gammaproteobacteria</taxon>
        <taxon>Oceanospirillales</taxon>
        <taxon>Oceanospirillaceae</taxon>
        <taxon>Parathalassolituus</taxon>
    </lineage>
</organism>
<evidence type="ECO:0000313" key="7">
    <source>
        <dbReference type="Proteomes" id="UP001150830"/>
    </source>
</evidence>
<name>A0A9X3ISB0_9GAMM</name>
<evidence type="ECO:0000256" key="3">
    <source>
        <dbReference type="ARBA" id="ARBA00022679"/>
    </source>
</evidence>
<keyword evidence="7" id="KW-1185">Reference proteome</keyword>
<keyword evidence="2 6" id="KW-0489">Methyltransferase</keyword>
<evidence type="ECO:0000259" key="5">
    <source>
        <dbReference type="Pfam" id="PF00588"/>
    </source>
</evidence>
<sequence>MKPSGSAVIALCNPKSPTNVGAVLRACACFGHDQLVYTGTRFELADYYQTATRNAGDKVNRRRVNNIAAIKEPHQQLVAVEFAVGATALPEFEHPEHAIYVFGPEDGSVDQATLDACDHVVFIPTLTSLNLGATVNVVLYDRIAKQPPMDKDDTDQLIKTSRDVNNRLKVRN</sequence>
<proteinExistence type="inferred from homology"/>
<dbReference type="InterPro" id="IPR029028">
    <property type="entry name" value="Alpha/beta_knot_MTases"/>
</dbReference>
<feature type="domain" description="tRNA/rRNA methyltransferase SpoU type" evidence="5">
    <location>
        <begin position="8"/>
        <end position="140"/>
    </location>
</feature>
<dbReference type="GO" id="GO:0005829">
    <property type="term" value="C:cytosol"/>
    <property type="evidence" value="ECO:0007669"/>
    <property type="project" value="TreeGrafter"/>
</dbReference>
<gene>
    <name evidence="6" type="ORF">OUO13_05865</name>
</gene>
<dbReference type="GO" id="GO:0002128">
    <property type="term" value="P:tRNA nucleoside ribose methylation"/>
    <property type="evidence" value="ECO:0007669"/>
    <property type="project" value="TreeGrafter"/>
</dbReference>
<dbReference type="Pfam" id="PF00588">
    <property type="entry name" value="SpoU_methylase"/>
    <property type="match status" value="1"/>
</dbReference>
<accession>A0A9X3ISB0</accession>
<dbReference type="PANTHER" id="PTHR42786">
    <property type="entry name" value="TRNA/RRNA METHYLTRANSFERASE"/>
    <property type="match status" value="1"/>
</dbReference>
<dbReference type="PANTHER" id="PTHR42786:SF6">
    <property type="entry name" value="TRNA_RRNA METHYLTRANSFERASE SPOU TYPE DOMAIN-CONTAINING PROTEIN"/>
    <property type="match status" value="1"/>
</dbReference>
<dbReference type="GO" id="GO:0008173">
    <property type="term" value="F:RNA methyltransferase activity"/>
    <property type="evidence" value="ECO:0007669"/>
    <property type="project" value="InterPro"/>
</dbReference>
<evidence type="ECO:0000256" key="4">
    <source>
        <dbReference type="ARBA" id="ARBA00022691"/>
    </source>
</evidence>
<dbReference type="InterPro" id="IPR029026">
    <property type="entry name" value="tRNA_m1G_MTases_N"/>
</dbReference>
<comment type="caution">
    <text evidence="6">The sequence shown here is derived from an EMBL/GenBank/DDBJ whole genome shotgun (WGS) entry which is preliminary data.</text>
</comment>
<dbReference type="SUPFAM" id="SSF75217">
    <property type="entry name" value="alpha/beta knot"/>
    <property type="match status" value="1"/>
</dbReference>
<evidence type="ECO:0000256" key="2">
    <source>
        <dbReference type="ARBA" id="ARBA00022603"/>
    </source>
</evidence>
<dbReference type="GO" id="GO:0003723">
    <property type="term" value="F:RNA binding"/>
    <property type="evidence" value="ECO:0007669"/>
    <property type="project" value="InterPro"/>
</dbReference>
<dbReference type="AlphaFoldDB" id="A0A9X3ISB0"/>
<dbReference type="InterPro" id="IPR001537">
    <property type="entry name" value="SpoU_MeTrfase"/>
</dbReference>
<dbReference type="Proteomes" id="UP001150830">
    <property type="component" value="Unassembled WGS sequence"/>
</dbReference>
<keyword evidence="4" id="KW-0949">S-adenosyl-L-methionine</keyword>
<evidence type="ECO:0000313" key="6">
    <source>
        <dbReference type="EMBL" id="MCY0964704.1"/>
    </source>
</evidence>
<dbReference type="EMBL" id="JAPNOA010000019">
    <property type="protein sequence ID" value="MCY0964704.1"/>
    <property type="molecule type" value="Genomic_DNA"/>
</dbReference>
<keyword evidence="3" id="KW-0808">Transferase</keyword>